<evidence type="ECO:0000313" key="3">
    <source>
        <dbReference type="Proteomes" id="UP000028501"/>
    </source>
</evidence>
<dbReference type="SUPFAM" id="SSF46785">
    <property type="entry name" value="Winged helix' DNA-binding domain"/>
    <property type="match status" value="1"/>
</dbReference>
<dbReference type="AlphaFoldDB" id="A0A075WBI0"/>
<dbReference type="Pfam" id="PF01978">
    <property type="entry name" value="TrmB"/>
    <property type="match status" value="1"/>
</dbReference>
<dbReference type="Gene3D" id="1.10.10.10">
    <property type="entry name" value="Winged helix-like DNA-binding domain superfamily/Winged helix DNA-binding domain"/>
    <property type="match status" value="1"/>
</dbReference>
<dbReference type="InterPro" id="IPR036388">
    <property type="entry name" value="WH-like_DNA-bd_sf"/>
</dbReference>
<evidence type="ECO:0000313" key="2">
    <source>
        <dbReference type="EMBL" id="AIG97346.1"/>
    </source>
</evidence>
<dbReference type="HOGENOM" id="CLU_2678653_0_0_2"/>
<protein>
    <submittedName>
        <fullName evidence="2">Sugar-specific transcriptional regulator TrmB</fullName>
    </submittedName>
</protein>
<organism evidence="2 3">
    <name type="scientific">Archaeoglobus fulgidus DSM 8774</name>
    <dbReference type="NCBI Taxonomy" id="1344584"/>
    <lineage>
        <taxon>Archaea</taxon>
        <taxon>Methanobacteriati</taxon>
        <taxon>Methanobacteriota</taxon>
        <taxon>Archaeoglobi</taxon>
        <taxon>Archaeoglobales</taxon>
        <taxon>Archaeoglobaceae</taxon>
        <taxon>Archaeoglobus</taxon>
    </lineage>
</organism>
<accession>A0A075WBI0</accession>
<name>A0A075WBI0_ARCFL</name>
<dbReference type="KEGG" id="afg:AFULGI_00005380"/>
<dbReference type="PROSITE" id="PS50987">
    <property type="entry name" value="HTH_ARSR_2"/>
    <property type="match status" value="1"/>
</dbReference>
<proteinExistence type="predicted"/>
<dbReference type="InterPro" id="IPR001845">
    <property type="entry name" value="HTH_ArsR_DNA-bd_dom"/>
</dbReference>
<dbReference type="EMBL" id="CP006577">
    <property type="protein sequence ID" value="AIG97346.1"/>
    <property type="molecule type" value="Genomic_DNA"/>
</dbReference>
<dbReference type="GO" id="GO:0003700">
    <property type="term" value="F:DNA-binding transcription factor activity"/>
    <property type="evidence" value="ECO:0007669"/>
    <property type="project" value="InterPro"/>
</dbReference>
<dbReference type="RefSeq" id="WP_010878036.1">
    <property type="nucleotide sequence ID" value="NZ_CP006577.1"/>
</dbReference>
<dbReference type="Proteomes" id="UP000028501">
    <property type="component" value="Chromosome"/>
</dbReference>
<dbReference type="InterPro" id="IPR036390">
    <property type="entry name" value="WH_DNA-bd_sf"/>
</dbReference>
<feature type="domain" description="HTH arsR-type" evidence="1">
    <location>
        <begin position="1"/>
        <end position="74"/>
    </location>
</feature>
<sequence length="74" mass="8636">MMMTDLPENIRKTAVALLRLGEATAEDIAKITGRKRSTESYYLNLMADLKLVKKKKVGRKIYFIFNSRDQEKRQ</sequence>
<reference evidence="2 3" key="1">
    <citation type="submission" date="2013-07" db="EMBL/GenBank/DDBJ databases">
        <title>Genome of Archaeoglobus fulgidus.</title>
        <authorList>
            <person name="Fiebig A."/>
            <person name="Birkeland N.-K."/>
        </authorList>
    </citation>
    <scope>NUCLEOTIDE SEQUENCE [LARGE SCALE GENOMIC DNA]</scope>
    <source>
        <strain evidence="2 3">DSM 8774</strain>
    </source>
</reference>
<gene>
    <name evidence="2" type="ORF">AFULGI_00005380</name>
</gene>
<dbReference type="GeneID" id="24794068"/>
<dbReference type="SMR" id="A0A075WBI0"/>
<evidence type="ECO:0000259" key="1">
    <source>
        <dbReference type="PROSITE" id="PS50987"/>
    </source>
</evidence>
<dbReference type="InterPro" id="IPR002831">
    <property type="entry name" value="Tscrpt_reg_TrmB_N"/>
</dbReference>